<dbReference type="GeneTree" id="ENSGT00940000157357"/>
<dbReference type="Proteomes" id="UP000694392">
    <property type="component" value="Unplaced"/>
</dbReference>
<dbReference type="SMART" id="SM00252">
    <property type="entry name" value="SH2"/>
    <property type="match status" value="1"/>
</dbReference>
<dbReference type="PANTHER" id="PTHR14388">
    <property type="entry name" value="T CELL-SPECIFIC ADAPTER PROTEIN TSAD"/>
    <property type="match status" value="1"/>
</dbReference>
<evidence type="ECO:0000256" key="2">
    <source>
        <dbReference type="PROSITE-ProRule" id="PRU00191"/>
    </source>
</evidence>
<accession>A0A8D0GWT0</accession>
<evidence type="ECO:0000313" key="5">
    <source>
        <dbReference type="Ensembl" id="ENSSPUP00000011852.1"/>
    </source>
</evidence>
<gene>
    <name evidence="5" type="primary">SH2D4A</name>
</gene>
<dbReference type="InterPro" id="IPR000980">
    <property type="entry name" value="SH2"/>
</dbReference>
<dbReference type="FunFam" id="3.30.505.10:FF:000034">
    <property type="entry name" value="SH2 domain-containing protein 4A"/>
    <property type="match status" value="1"/>
</dbReference>
<feature type="domain" description="SH2" evidence="4">
    <location>
        <begin position="354"/>
        <end position="446"/>
    </location>
</feature>
<evidence type="ECO:0000256" key="1">
    <source>
        <dbReference type="ARBA" id="ARBA00022999"/>
    </source>
</evidence>
<reference evidence="5" key="1">
    <citation type="submission" date="2025-08" db="UniProtKB">
        <authorList>
            <consortium name="Ensembl"/>
        </authorList>
    </citation>
    <scope>IDENTIFICATION</scope>
</reference>
<dbReference type="Ensembl" id="ENSSPUT00000012640.1">
    <property type="protein sequence ID" value="ENSSPUP00000011852.1"/>
    <property type="gene ID" value="ENSSPUG00000009099.1"/>
</dbReference>
<keyword evidence="1 2" id="KW-0727">SH2 domain</keyword>
<evidence type="ECO:0000256" key="3">
    <source>
        <dbReference type="SAM" id="MobiDB-lite"/>
    </source>
</evidence>
<feature type="region of interest" description="Disordered" evidence="3">
    <location>
        <begin position="272"/>
        <end position="306"/>
    </location>
</feature>
<dbReference type="InterPro" id="IPR036860">
    <property type="entry name" value="SH2_dom_sf"/>
</dbReference>
<feature type="compositionally biased region" description="Basic and acidic residues" evidence="3">
    <location>
        <begin position="221"/>
        <end position="234"/>
    </location>
</feature>
<dbReference type="OMA" id="NRMKTYG"/>
<feature type="compositionally biased region" description="Basic and acidic residues" evidence="3">
    <location>
        <begin position="244"/>
        <end position="259"/>
    </location>
</feature>
<dbReference type="PROSITE" id="PS50001">
    <property type="entry name" value="SH2"/>
    <property type="match status" value="1"/>
</dbReference>
<keyword evidence="6" id="KW-1185">Reference proteome</keyword>
<dbReference type="SUPFAM" id="SSF55550">
    <property type="entry name" value="SH2 domain"/>
    <property type="match status" value="1"/>
</dbReference>
<feature type="region of interest" description="Disordered" evidence="3">
    <location>
        <begin position="188"/>
        <end position="259"/>
    </location>
</feature>
<dbReference type="Gene3D" id="3.30.505.10">
    <property type="entry name" value="SH2 domain"/>
    <property type="match status" value="1"/>
</dbReference>
<dbReference type="GO" id="GO:0019902">
    <property type="term" value="F:phosphatase binding"/>
    <property type="evidence" value="ECO:0007669"/>
    <property type="project" value="Ensembl"/>
</dbReference>
<organism evidence="5 6">
    <name type="scientific">Sphenodon punctatus</name>
    <name type="common">Tuatara</name>
    <name type="synonym">Hatteria punctata</name>
    <dbReference type="NCBI Taxonomy" id="8508"/>
    <lineage>
        <taxon>Eukaryota</taxon>
        <taxon>Metazoa</taxon>
        <taxon>Chordata</taxon>
        <taxon>Craniata</taxon>
        <taxon>Vertebrata</taxon>
        <taxon>Euteleostomi</taxon>
        <taxon>Lepidosauria</taxon>
        <taxon>Sphenodontia</taxon>
        <taxon>Sphenodontidae</taxon>
        <taxon>Sphenodon</taxon>
    </lineage>
</organism>
<evidence type="ECO:0000313" key="6">
    <source>
        <dbReference type="Proteomes" id="UP000694392"/>
    </source>
</evidence>
<proteinExistence type="predicted"/>
<dbReference type="AlphaFoldDB" id="A0A8D0GWT0"/>
<dbReference type="PANTHER" id="PTHR14388:SF5">
    <property type="entry name" value="SH2 DOMAIN-CONTAINING PROTEIN 4A"/>
    <property type="match status" value="1"/>
</dbReference>
<evidence type="ECO:0000259" key="4">
    <source>
        <dbReference type="PROSITE" id="PS50001"/>
    </source>
</evidence>
<dbReference type="Pfam" id="PF00017">
    <property type="entry name" value="SH2"/>
    <property type="match status" value="1"/>
</dbReference>
<reference evidence="5" key="2">
    <citation type="submission" date="2025-09" db="UniProtKB">
        <authorList>
            <consortium name="Ensembl"/>
        </authorList>
    </citation>
    <scope>IDENTIFICATION</scope>
</reference>
<protein>
    <submittedName>
        <fullName evidence="5">SH2 domain containing 4A</fullName>
    </submittedName>
</protein>
<name>A0A8D0GWT0_SPHPU</name>
<dbReference type="GO" id="GO:0005829">
    <property type="term" value="C:cytosol"/>
    <property type="evidence" value="ECO:0007669"/>
    <property type="project" value="Ensembl"/>
</dbReference>
<sequence length="460" mass="52624">MLKQILETMYVEPELLAELSEQQKQILFFKMREEQLRRWKERDAAPDKGLPWQSAPRKVNRKSVKWKLGADADVWVWVMGEHSSDKPYDVICDEILAERARRQAHPEAASKCLVEDFAEPSVAWTPHVLSQPPDWLEAESERKNEVEELEDARRAAAVEKARNREPAQGKPRGVEQMLADSISQMKKFSCRQGKETPRRTSAGELGSQAEVPRQTLMALKEAQEPLHKMDKEDPVWQASLRKSKAADERRRSLAKQARDDYKRLSLQGIRKGKVAEASKNFASGEQRRPPPPLPPKPKSLSTGMANGRLDSERKRALQRSVSSSTQEGIIRWFREEQFPLRAGYEKLADRIAPWFHGIIPTTRAEELLSREVPGSFLVRISERIKGYILSYLSAERCAHFLIDASSESYSFLGVDQLQHATLADLVEYHKEEPITSLGKELLLYPCGQLDQEPDYLELFD</sequence>